<sequence length="57" mass="5633">MLALASLATGFVVAAVTPSHAGAEAPARPGTAVDALDAVADAPDHLTPLDHDERSGD</sequence>
<accession>A0A919AZQ2</accession>
<dbReference type="Proteomes" id="UP000630718">
    <property type="component" value="Unassembled WGS sequence"/>
</dbReference>
<comment type="caution">
    <text evidence="2">The sequence shown here is derived from an EMBL/GenBank/DDBJ whole genome shotgun (WGS) entry which is preliminary data.</text>
</comment>
<dbReference type="AlphaFoldDB" id="A0A919AZQ2"/>
<keyword evidence="3" id="KW-1185">Reference proteome</keyword>
<feature type="chain" id="PRO_5037150018" description="Secreted protein" evidence="1">
    <location>
        <begin position="22"/>
        <end position="57"/>
    </location>
</feature>
<organism evidence="2 3">
    <name type="scientific">Streptomyces fumanus</name>
    <dbReference type="NCBI Taxonomy" id="67302"/>
    <lineage>
        <taxon>Bacteria</taxon>
        <taxon>Bacillati</taxon>
        <taxon>Actinomycetota</taxon>
        <taxon>Actinomycetes</taxon>
        <taxon>Kitasatosporales</taxon>
        <taxon>Streptomycetaceae</taxon>
        <taxon>Streptomyces</taxon>
    </lineage>
</organism>
<gene>
    <name evidence="2" type="ORF">GCM10018772_66720</name>
</gene>
<reference evidence="2" key="1">
    <citation type="journal article" date="2014" name="Int. J. Syst. Evol. Microbiol.">
        <title>Complete genome sequence of Corynebacterium casei LMG S-19264T (=DSM 44701T), isolated from a smear-ripened cheese.</title>
        <authorList>
            <consortium name="US DOE Joint Genome Institute (JGI-PGF)"/>
            <person name="Walter F."/>
            <person name="Albersmeier A."/>
            <person name="Kalinowski J."/>
            <person name="Ruckert C."/>
        </authorList>
    </citation>
    <scope>NUCLEOTIDE SEQUENCE</scope>
    <source>
        <strain evidence="2">JCM 4477</strain>
    </source>
</reference>
<dbReference type="EMBL" id="BNBI01000021">
    <property type="protein sequence ID" value="GHF31712.1"/>
    <property type="molecule type" value="Genomic_DNA"/>
</dbReference>
<keyword evidence="1" id="KW-0732">Signal</keyword>
<evidence type="ECO:0000313" key="2">
    <source>
        <dbReference type="EMBL" id="GHF31712.1"/>
    </source>
</evidence>
<name>A0A919AZQ2_9ACTN</name>
<proteinExistence type="predicted"/>
<reference evidence="2" key="2">
    <citation type="submission" date="2020-09" db="EMBL/GenBank/DDBJ databases">
        <authorList>
            <person name="Sun Q."/>
            <person name="Ohkuma M."/>
        </authorList>
    </citation>
    <scope>NUCLEOTIDE SEQUENCE</scope>
    <source>
        <strain evidence="2">JCM 4477</strain>
    </source>
</reference>
<evidence type="ECO:0000256" key="1">
    <source>
        <dbReference type="SAM" id="SignalP"/>
    </source>
</evidence>
<protein>
    <recommendedName>
        <fullName evidence="4">Secreted protein</fullName>
    </recommendedName>
</protein>
<evidence type="ECO:0000313" key="3">
    <source>
        <dbReference type="Proteomes" id="UP000630718"/>
    </source>
</evidence>
<feature type="signal peptide" evidence="1">
    <location>
        <begin position="1"/>
        <end position="21"/>
    </location>
</feature>
<evidence type="ECO:0008006" key="4">
    <source>
        <dbReference type="Google" id="ProtNLM"/>
    </source>
</evidence>